<feature type="coiled-coil region" evidence="1">
    <location>
        <begin position="542"/>
        <end position="579"/>
    </location>
</feature>
<comment type="caution">
    <text evidence="3">The sequence shown here is derived from an EMBL/GenBank/DDBJ whole genome shotgun (WGS) entry which is preliminary data.</text>
</comment>
<evidence type="ECO:0000313" key="3">
    <source>
        <dbReference type="EMBL" id="NXO02939.1"/>
    </source>
</evidence>
<dbReference type="InterPro" id="IPR029681">
    <property type="entry name" value="CCDC157"/>
</dbReference>
<evidence type="ECO:0000256" key="1">
    <source>
        <dbReference type="SAM" id="Coils"/>
    </source>
</evidence>
<dbReference type="PANTHER" id="PTHR43696:SF9">
    <property type="entry name" value="COILED-COIL DOMAIN-CONTAINING PROTEIN 157"/>
    <property type="match status" value="1"/>
</dbReference>
<protein>
    <submittedName>
        <fullName evidence="3">CC157 protein</fullName>
    </submittedName>
</protein>
<name>A0A7L1NTI0_RHICY</name>
<feature type="non-terminal residue" evidence="3">
    <location>
        <position position="583"/>
    </location>
</feature>
<dbReference type="OrthoDB" id="10051906at2759"/>
<dbReference type="PANTHER" id="PTHR43696">
    <property type="entry name" value="COILED-COIL DOMAIN-CONTAINING PROTEIN 157"/>
    <property type="match status" value="1"/>
</dbReference>
<feature type="non-terminal residue" evidence="3">
    <location>
        <position position="1"/>
    </location>
</feature>
<sequence>MAHLLGHPRCIQSLQADLRDLQAAIADVASHTGAALFHSWKFPDKVSWELDMEALLQLYSYTQDEPQFNQHSHVVLLELLVDRLLLLLQSFTGYAENLLSEGVVHLEQKVGPSMSAGLTTRRYWYSMLKLGTSYQQLLSERKAGRKETPTPQSACQAGTPEQQHLKQLWPDILNQRSSTKPLCSPLCPAAADDALSSSVPRAACNENKSTCSTSIQAMGSLLGACNSCTSAQASLSEVGKSITSICQSQNIPSALAKFQEVLKVKGRTILSETDLSYWASEQSKDLSRISKHLQMLVKQITPLKEALKQSEKQKNDLQKQVEDLSQLLQVEKTSKAQQRKKAEESLEMKTKEHLETVARLEQDKDNLQRAKGAVPFLSPEVSKKTLAELMRTTMVSKSQVLELEEKVQQLMRQCESLGQELITTSITLEKEKAKVESMQRHEESMQAKSNTLQQQLGYLAQECEELQASLGEAEEDKARLAEELKQSQEQNQEQQSVVELQANVCRLEQQALELKERERLLMLFPELHAPAHTQTESTGSLSEDMEKQLQANSLRISTLEQENKRLSSALTKLKEAASKRVLK</sequence>
<dbReference type="Proteomes" id="UP000565785">
    <property type="component" value="Unassembled WGS sequence"/>
</dbReference>
<feature type="coiled-coil region" evidence="1">
    <location>
        <begin position="300"/>
        <end position="370"/>
    </location>
</feature>
<feature type="compositionally biased region" description="Polar residues" evidence="2">
    <location>
        <begin position="149"/>
        <end position="160"/>
    </location>
</feature>
<keyword evidence="1" id="KW-0175">Coiled coil</keyword>
<feature type="coiled-coil region" evidence="1">
    <location>
        <begin position="400"/>
        <end position="497"/>
    </location>
</feature>
<dbReference type="EMBL" id="VXBP01008847">
    <property type="protein sequence ID" value="NXO02939.1"/>
    <property type="molecule type" value="Genomic_DNA"/>
</dbReference>
<feature type="region of interest" description="Disordered" evidence="2">
    <location>
        <begin position="141"/>
        <end position="160"/>
    </location>
</feature>
<proteinExistence type="predicted"/>
<keyword evidence="4" id="KW-1185">Reference proteome</keyword>
<reference evidence="3 4" key="1">
    <citation type="submission" date="2019-09" db="EMBL/GenBank/DDBJ databases">
        <title>Bird 10,000 Genomes (B10K) Project - Family phase.</title>
        <authorList>
            <person name="Zhang G."/>
        </authorList>
    </citation>
    <scope>NUCLEOTIDE SEQUENCE [LARGE SCALE GENOMIC DNA]</scope>
    <source>
        <strain evidence="3">B10K-DU-002-35</strain>
        <tissue evidence="3">Muscle</tissue>
    </source>
</reference>
<evidence type="ECO:0000313" key="4">
    <source>
        <dbReference type="Proteomes" id="UP000565785"/>
    </source>
</evidence>
<evidence type="ECO:0000256" key="2">
    <source>
        <dbReference type="SAM" id="MobiDB-lite"/>
    </source>
</evidence>
<organism evidence="3 4">
    <name type="scientific">Rhinopomastus cyanomelas</name>
    <name type="common">Common scimitarbill</name>
    <dbReference type="NCBI Taxonomy" id="113115"/>
    <lineage>
        <taxon>Eukaryota</taxon>
        <taxon>Metazoa</taxon>
        <taxon>Chordata</taxon>
        <taxon>Craniata</taxon>
        <taxon>Vertebrata</taxon>
        <taxon>Euteleostomi</taxon>
        <taxon>Archelosauria</taxon>
        <taxon>Archosauria</taxon>
        <taxon>Dinosauria</taxon>
        <taxon>Saurischia</taxon>
        <taxon>Theropoda</taxon>
        <taxon>Coelurosauria</taxon>
        <taxon>Aves</taxon>
        <taxon>Neognathae</taxon>
        <taxon>Neoaves</taxon>
        <taxon>Telluraves</taxon>
        <taxon>Coraciimorphae</taxon>
        <taxon>Bucerotiformes</taxon>
        <taxon>Rhinopomastidae</taxon>
        <taxon>Rhinopomastus</taxon>
    </lineage>
</organism>
<gene>
    <name evidence="3" type="primary">Ccdc157</name>
    <name evidence="3" type="ORF">RHICYA_R12651</name>
</gene>
<accession>A0A7L1NTI0</accession>
<dbReference type="AlphaFoldDB" id="A0A7L1NTI0"/>